<organism evidence="3">
    <name type="scientific">marine sediment metagenome</name>
    <dbReference type="NCBI Taxonomy" id="412755"/>
    <lineage>
        <taxon>unclassified sequences</taxon>
        <taxon>metagenomes</taxon>
        <taxon>ecological metagenomes</taxon>
    </lineage>
</organism>
<dbReference type="PANTHER" id="PTHR12697">
    <property type="entry name" value="PBS LYASE HEAT-LIKE PROTEIN"/>
    <property type="match status" value="1"/>
</dbReference>
<keyword evidence="2" id="KW-0812">Transmembrane</keyword>
<dbReference type="InterPro" id="IPR021133">
    <property type="entry name" value="HEAT_type_2"/>
</dbReference>
<comment type="function">
    <text evidence="1">Catalyzes the hydroxylation of the N(6)-(4-aminobutyl)-L-lysine intermediate produced by deoxyhypusine synthase/DHPS on a critical lysine of the eukaryotic translation initiation factor 5A/eIF-5A. This is the second step of the post-translational modification of that lysine into an unusual amino acid residue named hypusine. Hypusination is unique to mature eIF-5A factor and is essential for its function.</text>
</comment>
<keyword evidence="2" id="KW-0472">Membrane</keyword>
<dbReference type="EMBL" id="LAZR01000002">
    <property type="protein sequence ID" value="KKO11564.1"/>
    <property type="molecule type" value="Genomic_DNA"/>
</dbReference>
<reference evidence="3" key="1">
    <citation type="journal article" date="2015" name="Nature">
        <title>Complex archaea that bridge the gap between prokaryotes and eukaryotes.</title>
        <authorList>
            <person name="Spang A."/>
            <person name="Saw J.H."/>
            <person name="Jorgensen S.L."/>
            <person name="Zaremba-Niedzwiedzka K."/>
            <person name="Martijn J."/>
            <person name="Lind A.E."/>
            <person name="van Eijk R."/>
            <person name="Schleper C."/>
            <person name="Guy L."/>
            <person name="Ettema T.J."/>
        </authorList>
    </citation>
    <scope>NUCLEOTIDE SEQUENCE</scope>
</reference>
<dbReference type="Gene3D" id="1.25.10.10">
    <property type="entry name" value="Leucine-rich Repeat Variant"/>
    <property type="match status" value="2"/>
</dbReference>
<name>A0A0F9Z326_9ZZZZ</name>
<dbReference type="SUPFAM" id="SSF48371">
    <property type="entry name" value="ARM repeat"/>
    <property type="match status" value="1"/>
</dbReference>
<evidence type="ECO:0000313" key="3">
    <source>
        <dbReference type="EMBL" id="KKO11564.1"/>
    </source>
</evidence>
<dbReference type="PANTHER" id="PTHR12697:SF5">
    <property type="entry name" value="DEOXYHYPUSINE HYDROXYLASE"/>
    <property type="match status" value="1"/>
</dbReference>
<dbReference type="InterPro" id="IPR011989">
    <property type="entry name" value="ARM-like"/>
</dbReference>
<proteinExistence type="predicted"/>
<dbReference type="InterPro" id="IPR004155">
    <property type="entry name" value="PBS_lyase_HEAT"/>
</dbReference>
<dbReference type="GO" id="GO:0016491">
    <property type="term" value="F:oxidoreductase activity"/>
    <property type="evidence" value="ECO:0007669"/>
    <property type="project" value="TreeGrafter"/>
</dbReference>
<dbReference type="SMART" id="SM00567">
    <property type="entry name" value="EZ_HEAT"/>
    <property type="match status" value="4"/>
</dbReference>
<evidence type="ECO:0000256" key="1">
    <source>
        <dbReference type="ARBA" id="ARBA00045876"/>
    </source>
</evidence>
<comment type="caution">
    <text evidence="3">The sequence shown here is derived from an EMBL/GenBank/DDBJ whole genome shotgun (WGS) entry which is preliminary data.</text>
</comment>
<dbReference type="AlphaFoldDB" id="A0A0F9Z326"/>
<sequence length="368" mass="41258">MYLLELIWLATWALAGASLLILLVLVARRAIDEYRTKRYSEVRKAIQQILFRYMLDDSEPDQADLQNLLDFRRRDKPVLRKLAIDLFHLVRGKERTRLAELLRRISFRKECVKDLARGRSRQRHLAAAALQMFPDKKTEKALLKALNDPDEETRIAAADSLLVIDALPDLDVLMEKLKFSIAAKSRDVRTLFRDIARVSPAHLISLAAHSNLGITEKLLIAEAMVDARDYQVLGVLLRYAGDADAEVRAAALRALSALQHPAAGDAVRRGLSDMSWQVRAVAAKAAGRIGMQECLSALNFLVDDRNWWVRFRAAEALFKLGDDGIVVLQVRATYTGCGGFGRGARMAALILDENGLRQYTEAQEVLNA</sequence>
<evidence type="ECO:0000256" key="2">
    <source>
        <dbReference type="SAM" id="Phobius"/>
    </source>
</evidence>
<gene>
    <name evidence="3" type="ORF">LCGC14_0010570</name>
</gene>
<keyword evidence="2" id="KW-1133">Transmembrane helix</keyword>
<dbReference type="Pfam" id="PF13646">
    <property type="entry name" value="HEAT_2"/>
    <property type="match status" value="1"/>
</dbReference>
<feature type="transmembrane region" description="Helical" evidence="2">
    <location>
        <begin position="6"/>
        <end position="27"/>
    </location>
</feature>
<protein>
    <recommendedName>
        <fullName evidence="4">HEAT repeat domain-containing protein</fullName>
    </recommendedName>
</protein>
<dbReference type="InterPro" id="IPR016024">
    <property type="entry name" value="ARM-type_fold"/>
</dbReference>
<dbReference type="PROSITE" id="PS50077">
    <property type="entry name" value="HEAT_REPEAT"/>
    <property type="match status" value="1"/>
</dbReference>
<evidence type="ECO:0008006" key="4">
    <source>
        <dbReference type="Google" id="ProtNLM"/>
    </source>
</evidence>
<accession>A0A0F9Z326</accession>